<evidence type="ECO:0000313" key="1">
    <source>
        <dbReference type="EMBL" id="KAJ1109554.1"/>
    </source>
</evidence>
<gene>
    <name evidence="1" type="ORF">NDU88_006914</name>
</gene>
<proteinExistence type="predicted"/>
<reference evidence="1" key="1">
    <citation type="journal article" date="2022" name="bioRxiv">
        <title>Sequencing and chromosome-scale assembly of the giantPleurodeles waltlgenome.</title>
        <authorList>
            <person name="Brown T."/>
            <person name="Elewa A."/>
            <person name="Iarovenko S."/>
            <person name="Subramanian E."/>
            <person name="Araus A.J."/>
            <person name="Petzold A."/>
            <person name="Susuki M."/>
            <person name="Suzuki K.-i.T."/>
            <person name="Hayashi T."/>
            <person name="Toyoda A."/>
            <person name="Oliveira C."/>
            <person name="Osipova E."/>
            <person name="Leigh N.D."/>
            <person name="Simon A."/>
            <person name="Yun M.H."/>
        </authorList>
    </citation>
    <scope>NUCLEOTIDE SEQUENCE</scope>
    <source>
        <strain evidence="1">20211129_DDA</strain>
        <tissue evidence="1">Liver</tissue>
    </source>
</reference>
<evidence type="ECO:0000313" key="2">
    <source>
        <dbReference type="Proteomes" id="UP001066276"/>
    </source>
</evidence>
<dbReference type="EMBL" id="JANPWB010000013">
    <property type="protein sequence ID" value="KAJ1109554.1"/>
    <property type="molecule type" value="Genomic_DNA"/>
</dbReference>
<protein>
    <submittedName>
        <fullName evidence="1">Uncharacterized protein</fullName>
    </submittedName>
</protein>
<name>A0AAV7N2R9_PLEWA</name>
<sequence>MLTPRSSHTVLVRFNAGHAGDFSETICLLTVTLEHVARTDLLQYGRHSSFVPCMPCPFSVSLSSKRRKDAFDVNTAF</sequence>
<comment type="caution">
    <text evidence="1">The sequence shown here is derived from an EMBL/GenBank/DDBJ whole genome shotgun (WGS) entry which is preliminary data.</text>
</comment>
<organism evidence="1 2">
    <name type="scientific">Pleurodeles waltl</name>
    <name type="common">Iberian ribbed newt</name>
    <dbReference type="NCBI Taxonomy" id="8319"/>
    <lineage>
        <taxon>Eukaryota</taxon>
        <taxon>Metazoa</taxon>
        <taxon>Chordata</taxon>
        <taxon>Craniata</taxon>
        <taxon>Vertebrata</taxon>
        <taxon>Euteleostomi</taxon>
        <taxon>Amphibia</taxon>
        <taxon>Batrachia</taxon>
        <taxon>Caudata</taxon>
        <taxon>Salamandroidea</taxon>
        <taxon>Salamandridae</taxon>
        <taxon>Pleurodelinae</taxon>
        <taxon>Pleurodeles</taxon>
    </lineage>
</organism>
<dbReference type="Proteomes" id="UP001066276">
    <property type="component" value="Chromosome 9"/>
</dbReference>
<dbReference type="AlphaFoldDB" id="A0AAV7N2R9"/>
<keyword evidence="2" id="KW-1185">Reference proteome</keyword>
<accession>A0AAV7N2R9</accession>